<protein>
    <submittedName>
        <fullName evidence="1">Uncharacterized protein</fullName>
    </submittedName>
</protein>
<organism evidence="1">
    <name type="scientific">Oryza punctata</name>
    <name type="common">Red rice</name>
    <dbReference type="NCBI Taxonomy" id="4537"/>
    <lineage>
        <taxon>Eukaryota</taxon>
        <taxon>Viridiplantae</taxon>
        <taxon>Streptophyta</taxon>
        <taxon>Embryophyta</taxon>
        <taxon>Tracheophyta</taxon>
        <taxon>Spermatophyta</taxon>
        <taxon>Magnoliopsida</taxon>
        <taxon>Liliopsida</taxon>
        <taxon>Poales</taxon>
        <taxon>Poaceae</taxon>
        <taxon>BOP clade</taxon>
        <taxon>Oryzoideae</taxon>
        <taxon>Oryzeae</taxon>
        <taxon>Oryzinae</taxon>
        <taxon>Oryza</taxon>
    </lineage>
</organism>
<dbReference type="Gene3D" id="1.10.510.10">
    <property type="entry name" value="Transferase(Phosphotransferase) domain 1"/>
    <property type="match status" value="1"/>
</dbReference>
<dbReference type="OMA" id="WHDLEEM"/>
<dbReference type="Proteomes" id="UP000026962">
    <property type="component" value="Chromosome 6"/>
</dbReference>
<dbReference type="eggNOG" id="ENOG502QQPF">
    <property type="taxonomic scope" value="Eukaryota"/>
</dbReference>
<keyword evidence="2" id="KW-1185">Reference proteome</keyword>
<accession>A0A0E0L8E1</accession>
<dbReference type="STRING" id="4537.A0A0E0L8E1"/>
<evidence type="ECO:0000313" key="2">
    <source>
        <dbReference type="Proteomes" id="UP000026962"/>
    </source>
</evidence>
<evidence type="ECO:0000313" key="1">
    <source>
        <dbReference type="EnsemblPlants" id="OPUNC06G04420.1"/>
    </source>
</evidence>
<reference evidence="1" key="1">
    <citation type="submission" date="2015-04" db="UniProtKB">
        <authorList>
            <consortium name="EnsemblPlants"/>
        </authorList>
    </citation>
    <scope>IDENTIFICATION</scope>
</reference>
<dbReference type="EnsemblPlants" id="OPUNC06G04420.1">
    <property type="protein sequence ID" value="OPUNC06G04420.1"/>
    <property type="gene ID" value="OPUNC06G04420"/>
</dbReference>
<proteinExistence type="predicted"/>
<dbReference type="Gramene" id="OPUNC06G04420.1">
    <property type="protein sequence ID" value="OPUNC06G04420.1"/>
    <property type="gene ID" value="OPUNC06G04420"/>
</dbReference>
<dbReference type="AlphaFoldDB" id="A0A0E0L8E1"/>
<reference evidence="1" key="2">
    <citation type="submission" date="2018-05" db="EMBL/GenBank/DDBJ databases">
        <title>OpunRS2 (Oryza punctata Reference Sequence Version 2).</title>
        <authorList>
            <person name="Zhang J."/>
            <person name="Kudrna D."/>
            <person name="Lee S."/>
            <person name="Talag J."/>
            <person name="Welchert J."/>
            <person name="Wing R.A."/>
        </authorList>
    </citation>
    <scope>NUCLEOTIDE SEQUENCE [LARGE SCALE GENOMIC DNA]</scope>
</reference>
<dbReference type="HOGENOM" id="CLU_152211_0_0_1"/>
<name>A0A0E0L8E1_ORYPU</name>
<sequence>MALTLEGPENERSLSLSFLCAMKEGRLVDIIDHYIQIDENAGVLEEVNDLASQCLEMVGNNRPSMRNVTDKLGRLRKVMQHPWVWHDLEEMESLHGEPSVAGLEMVSTRNFSMEGGAVQGLLGSGCLGIDLDPGFTFTISK</sequence>